<evidence type="ECO:0000313" key="1">
    <source>
        <dbReference type="EMBL" id="GBL88397.1"/>
    </source>
</evidence>
<proteinExistence type="predicted"/>
<organism evidence="1 2">
    <name type="scientific">Araneus ventricosus</name>
    <name type="common">Orbweaver spider</name>
    <name type="synonym">Epeira ventricosa</name>
    <dbReference type="NCBI Taxonomy" id="182803"/>
    <lineage>
        <taxon>Eukaryota</taxon>
        <taxon>Metazoa</taxon>
        <taxon>Ecdysozoa</taxon>
        <taxon>Arthropoda</taxon>
        <taxon>Chelicerata</taxon>
        <taxon>Arachnida</taxon>
        <taxon>Araneae</taxon>
        <taxon>Araneomorphae</taxon>
        <taxon>Entelegynae</taxon>
        <taxon>Araneoidea</taxon>
        <taxon>Araneidae</taxon>
        <taxon>Araneus</taxon>
    </lineage>
</organism>
<protein>
    <submittedName>
        <fullName evidence="1">Uncharacterized protein</fullName>
    </submittedName>
</protein>
<comment type="caution">
    <text evidence="1">The sequence shown here is derived from an EMBL/GenBank/DDBJ whole genome shotgun (WGS) entry which is preliminary data.</text>
</comment>
<gene>
    <name evidence="1" type="ORF">AVEN_103046_1</name>
</gene>
<reference evidence="1 2" key="1">
    <citation type="journal article" date="2019" name="Sci. Rep.">
        <title>Orb-weaving spider Araneus ventricosus genome elucidates the spidroin gene catalogue.</title>
        <authorList>
            <person name="Kono N."/>
            <person name="Nakamura H."/>
            <person name="Ohtoshi R."/>
            <person name="Moran D.A.P."/>
            <person name="Shinohara A."/>
            <person name="Yoshida Y."/>
            <person name="Fujiwara M."/>
            <person name="Mori M."/>
            <person name="Tomita M."/>
            <person name="Arakawa K."/>
        </authorList>
    </citation>
    <scope>NUCLEOTIDE SEQUENCE [LARGE SCALE GENOMIC DNA]</scope>
</reference>
<evidence type="ECO:0000313" key="2">
    <source>
        <dbReference type="Proteomes" id="UP000499080"/>
    </source>
</evidence>
<sequence length="91" mass="10767">MSHIPKEHVSLVVRSGLRFQRIPCSKPDCTQAHPYMWTWCVLSLMSRVKRPLLSVERRCHVRRRLRHLTAVKNDEVRPKIALVFLQNRALI</sequence>
<dbReference type="Proteomes" id="UP000499080">
    <property type="component" value="Unassembled WGS sequence"/>
</dbReference>
<accession>A0A4Y2B9E9</accession>
<dbReference type="AlphaFoldDB" id="A0A4Y2B9E9"/>
<name>A0A4Y2B9E9_ARAVE</name>
<dbReference type="EMBL" id="BGPR01000059">
    <property type="protein sequence ID" value="GBL88397.1"/>
    <property type="molecule type" value="Genomic_DNA"/>
</dbReference>
<keyword evidence="2" id="KW-1185">Reference proteome</keyword>